<dbReference type="InterPro" id="IPR001254">
    <property type="entry name" value="Trypsin_dom"/>
</dbReference>
<evidence type="ECO:0000256" key="2">
    <source>
        <dbReference type="ARBA" id="ARBA00024195"/>
    </source>
</evidence>
<dbReference type="PANTHER" id="PTHR24250">
    <property type="entry name" value="CHYMOTRYPSIN-RELATED"/>
    <property type="match status" value="1"/>
</dbReference>
<keyword evidence="6" id="KW-1185">Reference proteome</keyword>
<dbReference type="Proteomes" id="UP001151699">
    <property type="component" value="Chromosome A"/>
</dbReference>
<dbReference type="PROSITE" id="PS00134">
    <property type="entry name" value="TRYPSIN_HIS"/>
    <property type="match status" value="1"/>
</dbReference>
<comment type="similarity">
    <text evidence="2">Belongs to the peptidase S1 family. CLIP subfamily.</text>
</comment>
<evidence type="ECO:0000313" key="6">
    <source>
        <dbReference type="Proteomes" id="UP001151699"/>
    </source>
</evidence>
<evidence type="ECO:0000256" key="1">
    <source>
        <dbReference type="ARBA" id="ARBA00023157"/>
    </source>
</evidence>
<dbReference type="FunFam" id="2.40.10.10:FF:000068">
    <property type="entry name" value="transmembrane protease serine 2"/>
    <property type="match status" value="1"/>
</dbReference>
<dbReference type="EMBL" id="WJQU01000001">
    <property type="protein sequence ID" value="KAJ6645503.1"/>
    <property type="molecule type" value="Genomic_DNA"/>
</dbReference>
<dbReference type="InterPro" id="IPR001314">
    <property type="entry name" value="Peptidase_S1A"/>
</dbReference>
<dbReference type="SUPFAM" id="SSF50494">
    <property type="entry name" value="Trypsin-like serine proteases"/>
    <property type="match status" value="1"/>
</dbReference>
<dbReference type="CDD" id="cd00190">
    <property type="entry name" value="Tryp_SPc"/>
    <property type="match status" value="1"/>
</dbReference>
<dbReference type="OrthoDB" id="10061449at2759"/>
<comment type="caution">
    <text evidence="5">The sequence shown here is derived from an EMBL/GenBank/DDBJ whole genome shotgun (WGS) entry which is preliminary data.</text>
</comment>
<keyword evidence="3" id="KW-0732">Signal</keyword>
<dbReference type="AlphaFoldDB" id="A0A9Q0S653"/>
<evidence type="ECO:0000259" key="4">
    <source>
        <dbReference type="PROSITE" id="PS50240"/>
    </source>
</evidence>
<feature type="chain" id="PRO_5040516604" evidence="3">
    <location>
        <begin position="18"/>
        <end position="282"/>
    </location>
</feature>
<dbReference type="InterPro" id="IPR043504">
    <property type="entry name" value="Peptidase_S1_PA_chymotrypsin"/>
</dbReference>
<reference evidence="5" key="1">
    <citation type="submission" date="2022-07" db="EMBL/GenBank/DDBJ databases">
        <authorList>
            <person name="Trinca V."/>
            <person name="Uliana J.V.C."/>
            <person name="Torres T.T."/>
            <person name="Ward R.J."/>
            <person name="Monesi N."/>
        </authorList>
    </citation>
    <scope>NUCLEOTIDE SEQUENCE</scope>
    <source>
        <strain evidence="5">HSMRA1968</strain>
        <tissue evidence="5">Whole embryos</tissue>
    </source>
</reference>
<dbReference type="GO" id="GO:0006508">
    <property type="term" value="P:proteolysis"/>
    <property type="evidence" value="ECO:0007669"/>
    <property type="project" value="InterPro"/>
</dbReference>
<proteinExistence type="inferred from homology"/>
<dbReference type="PROSITE" id="PS50240">
    <property type="entry name" value="TRYPSIN_DOM"/>
    <property type="match status" value="1"/>
</dbReference>
<feature type="signal peptide" evidence="3">
    <location>
        <begin position="1"/>
        <end position="17"/>
    </location>
</feature>
<evidence type="ECO:0000313" key="5">
    <source>
        <dbReference type="EMBL" id="KAJ6645503.1"/>
    </source>
</evidence>
<organism evidence="5 6">
    <name type="scientific">Pseudolycoriella hygida</name>
    <dbReference type="NCBI Taxonomy" id="35572"/>
    <lineage>
        <taxon>Eukaryota</taxon>
        <taxon>Metazoa</taxon>
        <taxon>Ecdysozoa</taxon>
        <taxon>Arthropoda</taxon>
        <taxon>Hexapoda</taxon>
        <taxon>Insecta</taxon>
        <taxon>Pterygota</taxon>
        <taxon>Neoptera</taxon>
        <taxon>Endopterygota</taxon>
        <taxon>Diptera</taxon>
        <taxon>Nematocera</taxon>
        <taxon>Sciaroidea</taxon>
        <taxon>Sciaridae</taxon>
        <taxon>Pseudolycoriella</taxon>
    </lineage>
</organism>
<sequence>MNFFLILIVCAVTCAQALPRQRVPTFEIHDGVLVRTGARNRGNNLRIVGGSDAVPHSAPHKVSLQWGSVRPSHFCAGLIIHTNWVLSAAHCISQYPAFGIRTVVAGLHDLRRFEGVEQIRQVTLSETWTHEDFDGFEGPHDIGLMLFRQPFVFNNFVNSVALPAPNTVPSGVGTMHGWGSTSAELFPIMPDILQTADLVIVPVGTCRTNWSFTGNITDNHVCAGNAAASACMLDDGGALVQNDVAVALLSWGNLPCGFNGRPAVFTRISVYISWINNIMDNN</sequence>
<evidence type="ECO:0000256" key="3">
    <source>
        <dbReference type="SAM" id="SignalP"/>
    </source>
</evidence>
<dbReference type="Gene3D" id="2.40.10.10">
    <property type="entry name" value="Trypsin-like serine proteases"/>
    <property type="match status" value="1"/>
</dbReference>
<dbReference type="PRINTS" id="PR00722">
    <property type="entry name" value="CHYMOTRYPSIN"/>
</dbReference>
<dbReference type="InterPro" id="IPR018114">
    <property type="entry name" value="TRYPSIN_HIS"/>
</dbReference>
<feature type="domain" description="Peptidase S1" evidence="4">
    <location>
        <begin position="47"/>
        <end position="280"/>
    </location>
</feature>
<dbReference type="InterPro" id="IPR009003">
    <property type="entry name" value="Peptidase_S1_PA"/>
</dbReference>
<accession>A0A9Q0S653</accession>
<dbReference type="Pfam" id="PF00089">
    <property type="entry name" value="Trypsin"/>
    <property type="match status" value="1"/>
</dbReference>
<name>A0A9Q0S653_9DIPT</name>
<dbReference type="PANTHER" id="PTHR24250:SF50">
    <property type="entry name" value="PEPTIDASE S1 DOMAIN-CONTAINING PROTEIN"/>
    <property type="match status" value="1"/>
</dbReference>
<dbReference type="GO" id="GO:0004252">
    <property type="term" value="F:serine-type endopeptidase activity"/>
    <property type="evidence" value="ECO:0007669"/>
    <property type="project" value="InterPro"/>
</dbReference>
<keyword evidence="1" id="KW-1015">Disulfide bond</keyword>
<gene>
    <name evidence="5" type="primary">Ctrb1_0</name>
    <name evidence="5" type="ORF">Bhyg_00709</name>
</gene>
<dbReference type="SMART" id="SM00020">
    <property type="entry name" value="Tryp_SPc"/>
    <property type="match status" value="1"/>
</dbReference>
<protein>
    <submittedName>
        <fullName evidence="5">Chymotrypsinogen B</fullName>
    </submittedName>
</protein>